<keyword evidence="3" id="KW-0812">Transmembrane</keyword>
<dbReference type="PROSITE" id="PS51465">
    <property type="entry name" value="KAZAL_2"/>
    <property type="match status" value="1"/>
</dbReference>
<accession>A0ABS6S236</accession>
<evidence type="ECO:0000313" key="5">
    <source>
        <dbReference type="EMBL" id="MBV6342881.1"/>
    </source>
</evidence>
<dbReference type="EMBL" id="JABXWD010000369">
    <property type="protein sequence ID" value="MBV6342881.1"/>
    <property type="molecule type" value="Genomic_DNA"/>
</dbReference>
<protein>
    <recommendedName>
        <fullName evidence="4">Kazal-like domain-containing protein</fullName>
    </recommendedName>
</protein>
<dbReference type="SUPFAM" id="SSF100895">
    <property type="entry name" value="Kazal-type serine protease inhibitors"/>
    <property type="match status" value="1"/>
</dbReference>
<feature type="compositionally biased region" description="Low complexity" evidence="2">
    <location>
        <begin position="221"/>
        <end position="234"/>
    </location>
</feature>
<feature type="domain" description="Kazal-like" evidence="4">
    <location>
        <begin position="442"/>
        <end position="490"/>
    </location>
</feature>
<dbReference type="InterPro" id="IPR002350">
    <property type="entry name" value="Kazal_dom"/>
</dbReference>
<dbReference type="Gene3D" id="3.30.60.30">
    <property type="match status" value="1"/>
</dbReference>
<dbReference type="InterPro" id="IPR013783">
    <property type="entry name" value="Ig-like_fold"/>
</dbReference>
<dbReference type="PROSITE" id="PS00282">
    <property type="entry name" value="KAZAL_1"/>
    <property type="match status" value="1"/>
</dbReference>
<feature type="coiled-coil region" evidence="1">
    <location>
        <begin position="396"/>
        <end position="426"/>
    </location>
</feature>
<keyword evidence="3" id="KW-0472">Membrane</keyword>
<dbReference type="InterPro" id="IPR036058">
    <property type="entry name" value="Kazal_dom_sf"/>
</dbReference>
<keyword evidence="1" id="KW-0175">Coiled coil</keyword>
<evidence type="ECO:0000256" key="3">
    <source>
        <dbReference type="SAM" id="Phobius"/>
    </source>
</evidence>
<dbReference type="CDD" id="cd00104">
    <property type="entry name" value="KAZAL_FS"/>
    <property type="match status" value="1"/>
</dbReference>
<evidence type="ECO:0000259" key="4">
    <source>
        <dbReference type="PROSITE" id="PS51465"/>
    </source>
</evidence>
<dbReference type="Gene3D" id="2.60.40.10">
    <property type="entry name" value="Immunoglobulins"/>
    <property type="match status" value="1"/>
</dbReference>
<dbReference type="Proteomes" id="UP001196980">
    <property type="component" value="Unassembled WGS sequence"/>
</dbReference>
<reference evidence="5 6" key="1">
    <citation type="journal article" date="2020" name="J Geophys Res Biogeosci">
        <title>Magnetotaxis as an Adaptation to Enable Bacterial Shuttling of Microbial Sulfur and Sulfur Cycling Across Aquatic Oxic#Anoxic Interfaces.</title>
        <authorList>
            <person name="Li J."/>
            <person name="Liu P."/>
            <person name="Wang J."/>
            <person name="Roberts A.P."/>
            <person name="Pan Y."/>
        </authorList>
    </citation>
    <scope>NUCLEOTIDE SEQUENCE [LARGE SCALE GENOMIC DNA]</scope>
    <source>
        <strain evidence="5 6">MYR-1_YQ</strain>
    </source>
</reference>
<proteinExistence type="predicted"/>
<evidence type="ECO:0000256" key="2">
    <source>
        <dbReference type="SAM" id="MobiDB-lite"/>
    </source>
</evidence>
<feature type="transmembrane region" description="Helical" evidence="3">
    <location>
        <begin position="57"/>
        <end position="80"/>
    </location>
</feature>
<sequence>MPLSPLAEYVQNLLNNNYPEQYIRNYLAQTGYQPAQVDAAFTEVQQATQIAPTGKPWLWIAGAVLGLGLGGLIVALLFAAPAAKLTISTLPEVSEALPGDTIDFRAIASAEGTIESTIVSPDGDIIGTPAQKEARQGSQLASVRLPDNAAPGEYEVKVTITDAKGREASSSFSITVQALAATCDDGTKNQGETGIDCGGPCPACPVTTPQPPAGVTPSAEPPAGGAPTEPPAGGAPAGPPENQTPGEAPTECPEGCNDYDPTTKDECVAGKCVNTPTQECGDGTCSGDETSTSCPQDCAEGAEPTTEDKVIEDAKKAAATEPDRAVSLCNSIPTEYSRHNCMQTVAFEADKSALCQNIGAEDRRDSCYAQFAFNKNQFEVCDKITARYLRDSCIGLRNLRMQQKSMEESNKEAQATLQQLMKEAEKTHPPGQIVEAPAPELPEGYKNCQKISQECDSNIALVCGINGRTYLNACRACQDKNVDSYAEGAC</sequence>
<keyword evidence="6" id="KW-1185">Reference proteome</keyword>
<gene>
    <name evidence="5" type="ORF">HWQ67_14940</name>
</gene>
<organism evidence="5 6">
    <name type="scientific">Candidatus Magnetobacterium casense</name>
    <dbReference type="NCBI Taxonomy" id="1455061"/>
    <lineage>
        <taxon>Bacteria</taxon>
        <taxon>Pseudomonadati</taxon>
        <taxon>Nitrospirota</taxon>
        <taxon>Thermodesulfovibrionia</taxon>
        <taxon>Thermodesulfovibrionales</taxon>
        <taxon>Candidatus Magnetobacteriaceae</taxon>
        <taxon>Candidatus Magnetobacterium</taxon>
    </lineage>
</organism>
<evidence type="ECO:0000256" key="1">
    <source>
        <dbReference type="SAM" id="Coils"/>
    </source>
</evidence>
<keyword evidence="3" id="KW-1133">Transmembrane helix</keyword>
<name>A0ABS6S236_9BACT</name>
<comment type="caution">
    <text evidence="5">The sequence shown here is derived from an EMBL/GenBank/DDBJ whole genome shotgun (WGS) entry which is preliminary data.</text>
</comment>
<evidence type="ECO:0000313" key="6">
    <source>
        <dbReference type="Proteomes" id="UP001196980"/>
    </source>
</evidence>
<feature type="region of interest" description="Disordered" evidence="2">
    <location>
        <begin position="211"/>
        <end position="254"/>
    </location>
</feature>